<sequence length="173" mass="19244">METTAVMALTASQGGRSAAIDPSGRGIQCVCVKDTVSDNEFVQHAIITCDQCKELWLFMAAPSSVDHMYFHQLFAVMSQSSSSSLKGSQSERAQYVSTVHICDYETTELDRRVRVCCDVGYNTPFAPFISAELVQKVVTVMTRLQQRECSIDSDVITKCNCKWCQPYSCDLIL</sequence>
<evidence type="ECO:0000313" key="1">
    <source>
        <dbReference type="EMBL" id="KAF0032535.1"/>
    </source>
</evidence>
<reference evidence="1 2" key="1">
    <citation type="submission" date="2019-06" db="EMBL/GenBank/DDBJ databases">
        <title>Draft genomes of female and male turbot (Scophthalmus maximus).</title>
        <authorList>
            <person name="Xu H."/>
            <person name="Xu X.-W."/>
            <person name="Shao C."/>
            <person name="Chen S."/>
        </authorList>
    </citation>
    <scope>NUCLEOTIDE SEQUENCE [LARGE SCALE GENOMIC DNA]</scope>
    <source>
        <strain evidence="1">Ysfricsl-2016a</strain>
        <tissue evidence="1">Blood</tissue>
    </source>
</reference>
<dbReference type="Proteomes" id="UP000438429">
    <property type="component" value="Unassembled WGS sequence"/>
</dbReference>
<organism evidence="1 2">
    <name type="scientific">Scophthalmus maximus</name>
    <name type="common">Turbot</name>
    <name type="synonym">Psetta maxima</name>
    <dbReference type="NCBI Taxonomy" id="52904"/>
    <lineage>
        <taxon>Eukaryota</taxon>
        <taxon>Metazoa</taxon>
        <taxon>Chordata</taxon>
        <taxon>Craniata</taxon>
        <taxon>Vertebrata</taxon>
        <taxon>Euteleostomi</taxon>
        <taxon>Actinopterygii</taxon>
        <taxon>Neopterygii</taxon>
        <taxon>Teleostei</taxon>
        <taxon>Neoteleostei</taxon>
        <taxon>Acanthomorphata</taxon>
        <taxon>Carangaria</taxon>
        <taxon>Pleuronectiformes</taxon>
        <taxon>Pleuronectoidei</taxon>
        <taxon>Scophthalmidae</taxon>
        <taxon>Scophthalmus</taxon>
    </lineage>
</organism>
<comment type="caution">
    <text evidence="1">The sequence shown here is derived from an EMBL/GenBank/DDBJ whole genome shotgun (WGS) entry which is preliminary data.</text>
</comment>
<dbReference type="EMBL" id="VEVO01000013">
    <property type="protein sequence ID" value="KAF0032535.1"/>
    <property type="molecule type" value="Genomic_DNA"/>
</dbReference>
<gene>
    <name evidence="1" type="ORF">F2P81_014825</name>
</gene>
<accession>A0A6A4SIW6</accession>
<dbReference type="AlphaFoldDB" id="A0A6A4SIW6"/>
<name>A0A6A4SIW6_SCOMX</name>
<proteinExistence type="predicted"/>
<evidence type="ECO:0000313" key="2">
    <source>
        <dbReference type="Proteomes" id="UP000438429"/>
    </source>
</evidence>
<protein>
    <submittedName>
        <fullName evidence="1">Uncharacterized protein</fullName>
    </submittedName>
</protein>